<evidence type="ECO:0000256" key="1">
    <source>
        <dbReference type="SAM" id="MobiDB-lite"/>
    </source>
</evidence>
<dbReference type="EMBL" id="RXGB01001519">
    <property type="protein sequence ID" value="TMW98606.1"/>
    <property type="molecule type" value="Genomic_DNA"/>
</dbReference>
<accession>A0A6N2BTU0</accession>
<comment type="caution">
    <text evidence="2">The sequence shown here is derived from an EMBL/GenBank/DDBJ whole genome shotgun (WGS) entry which is preliminary data.</text>
</comment>
<reference evidence="2" key="1">
    <citation type="submission" date="2019-05" db="EMBL/GenBank/DDBJ databases">
        <title>The de novo reference genome and transcriptome assemblies of the wild tomato species Solanum chilense.</title>
        <authorList>
            <person name="Stam R."/>
            <person name="Nosenko T."/>
            <person name="Hoerger A.C."/>
            <person name="Stephan W."/>
            <person name="Seidel M.A."/>
            <person name="Kuhn J.M.M."/>
            <person name="Haberer G."/>
            <person name="Tellier A."/>
        </authorList>
    </citation>
    <scope>NUCLEOTIDE SEQUENCE</scope>
    <source>
        <tissue evidence="2">Mature leaves</tissue>
    </source>
</reference>
<feature type="compositionally biased region" description="Basic and acidic residues" evidence="1">
    <location>
        <begin position="139"/>
        <end position="148"/>
    </location>
</feature>
<name>A0A6N2BTU0_SOLCI</name>
<dbReference type="PANTHER" id="PTHR33325:SF5">
    <property type="entry name" value="TRANSCRIPTION FACTOR INTERACTOR AND REGULATOR CCHC(ZN) FAMILY"/>
    <property type="match status" value="1"/>
</dbReference>
<dbReference type="AlphaFoldDB" id="A0A6N2BTU0"/>
<sequence>MSNLSKLEFVTLDISGKNYLSWVLDSEIHLTAKGLGLKGRYDHLKTTILPRKYSEPISCLLVAEQHNDLLMKNHEAHPAGSVPLPKAHAVDAHNQSEIRQNNSVHESMCGHGKGKRRYNNCRGCDHNKRENNIGSENNPSKEKDDHCHRCGLKGH</sequence>
<evidence type="ECO:0000313" key="2">
    <source>
        <dbReference type="EMBL" id="TMW98606.1"/>
    </source>
</evidence>
<dbReference type="PANTHER" id="PTHR33325">
    <property type="entry name" value="ZINC FINGER, CCHC-TYPE-RELATED"/>
    <property type="match status" value="1"/>
</dbReference>
<proteinExistence type="predicted"/>
<protein>
    <submittedName>
        <fullName evidence="2">Uncharacterized protein</fullName>
    </submittedName>
</protein>
<feature type="region of interest" description="Disordered" evidence="1">
    <location>
        <begin position="95"/>
        <end position="155"/>
    </location>
</feature>
<gene>
    <name evidence="2" type="ORF">EJD97_003806</name>
</gene>
<organism evidence="2">
    <name type="scientific">Solanum chilense</name>
    <name type="common">Tomato</name>
    <name type="synonym">Lycopersicon chilense</name>
    <dbReference type="NCBI Taxonomy" id="4083"/>
    <lineage>
        <taxon>Eukaryota</taxon>
        <taxon>Viridiplantae</taxon>
        <taxon>Streptophyta</taxon>
        <taxon>Embryophyta</taxon>
        <taxon>Tracheophyta</taxon>
        <taxon>Spermatophyta</taxon>
        <taxon>Magnoliopsida</taxon>
        <taxon>eudicotyledons</taxon>
        <taxon>Gunneridae</taxon>
        <taxon>Pentapetalae</taxon>
        <taxon>asterids</taxon>
        <taxon>lamiids</taxon>
        <taxon>Solanales</taxon>
        <taxon>Solanaceae</taxon>
        <taxon>Solanoideae</taxon>
        <taxon>Solaneae</taxon>
        <taxon>Solanum</taxon>
        <taxon>Solanum subgen. Lycopersicon</taxon>
    </lineage>
</organism>